<dbReference type="EMBL" id="LAZR01000001">
    <property type="protein sequence ID" value="KKO12751.1"/>
    <property type="molecule type" value="Genomic_DNA"/>
</dbReference>
<proteinExistence type="predicted"/>
<evidence type="ECO:0008006" key="2">
    <source>
        <dbReference type="Google" id="ProtNLM"/>
    </source>
</evidence>
<accession>A0A0F9W636</accession>
<reference evidence="1" key="1">
    <citation type="journal article" date="2015" name="Nature">
        <title>Complex archaea that bridge the gap between prokaryotes and eukaryotes.</title>
        <authorList>
            <person name="Spang A."/>
            <person name="Saw J.H."/>
            <person name="Jorgensen S.L."/>
            <person name="Zaremba-Niedzwiedzka K."/>
            <person name="Martijn J."/>
            <person name="Lind A.E."/>
            <person name="van Eijk R."/>
            <person name="Schleper C."/>
            <person name="Guy L."/>
            <person name="Ettema T.J."/>
        </authorList>
    </citation>
    <scope>NUCLEOTIDE SEQUENCE</scope>
</reference>
<organism evidence="1">
    <name type="scientific">marine sediment metagenome</name>
    <dbReference type="NCBI Taxonomy" id="412755"/>
    <lineage>
        <taxon>unclassified sequences</taxon>
        <taxon>metagenomes</taxon>
        <taxon>ecological metagenomes</taxon>
    </lineage>
</organism>
<dbReference type="InterPro" id="IPR015003">
    <property type="entry name" value="DUF1853"/>
</dbReference>
<name>A0A0F9W636_9ZZZZ</name>
<protein>
    <recommendedName>
        <fullName evidence="2">DUF1853 domain-containing protein</fullName>
    </recommendedName>
</protein>
<evidence type="ECO:0000313" key="1">
    <source>
        <dbReference type="EMBL" id="KKO12751.1"/>
    </source>
</evidence>
<dbReference type="AlphaFoldDB" id="A0A0F9W636"/>
<dbReference type="Pfam" id="PF08907">
    <property type="entry name" value="DUF1853"/>
    <property type="match status" value="1"/>
</dbReference>
<gene>
    <name evidence="1" type="ORF">LCGC14_0007680</name>
</gene>
<comment type="caution">
    <text evidence="1">The sequence shown here is derived from an EMBL/GenBank/DDBJ whole genome shotgun (WGS) entry which is preliminary data.</text>
</comment>
<sequence>MTLAPGLLTPRVAASFQTPAVRHLAWLCQTPQLINSPISFRPNDWLPTGSLTTLRHWDRHPEDGPDVLTETPHYRLGLYAERLYECLMRDLLGWTVVARNLPIRDAGITLGELDFIVHNPHTGHNEHHEIAVKFYLGYMARNDLEIRWYGPNARDRLDLKSSRMLREQSQRCRLPETIATLSASGITPPVTSRIFMPGYLFYPRDSALTAPASADSGHLRGYWLRLPDARKRAQSDMSETWVVLRKPHWLGPWSQTGTPEAEALSSVFAEIESSDTPRLFASLAHDKASASWREVQRFFVVPDSWPGC</sequence>